<keyword evidence="3" id="KW-1185">Reference proteome</keyword>
<comment type="caution">
    <text evidence="2">The sequence shown here is derived from an EMBL/GenBank/DDBJ whole genome shotgun (WGS) entry which is preliminary data.</text>
</comment>
<organism evidence="2 3">
    <name type="scientific">Rhodanobacter terrae</name>
    <dbReference type="NCBI Taxonomy" id="418647"/>
    <lineage>
        <taxon>Bacteria</taxon>
        <taxon>Pseudomonadati</taxon>
        <taxon>Pseudomonadota</taxon>
        <taxon>Gammaproteobacteria</taxon>
        <taxon>Lysobacterales</taxon>
        <taxon>Rhodanobacteraceae</taxon>
        <taxon>Rhodanobacter</taxon>
    </lineage>
</organism>
<feature type="domain" description="Helicase ATP-binding" evidence="1">
    <location>
        <begin position="47"/>
        <end position="312"/>
    </location>
</feature>
<gene>
    <name evidence="2" type="ORF">ACFPPB_20090</name>
</gene>
<dbReference type="EMBL" id="JBHSNG010000058">
    <property type="protein sequence ID" value="MFC5583417.1"/>
    <property type="molecule type" value="Genomic_DNA"/>
</dbReference>
<name>A0ABW0T2U3_9GAMM</name>
<evidence type="ECO:0000313" key="3">
    <source>
        <dbReference type="Proteomes" id="UP001596111"/>
    </source>
</evidence>
<dbReference type="Gene3D" id="3.40.50.300">
    <property type="entry name" value="P-loop containing nucleotide triphosphate hydrolases"/>
    <property type="match status" value="2"/>
</dbReference>
<reference evidence="3" key="1">
    <citation type="journal article" date="2019" name="Int. J. Syst. Evol. Microbiol.">
        <title>The Global Catalogue of Microorganisms (GCM) 10K type strain sequencing project: providing services to taxonomists for standard genome sequencing and annotation.</title>
        <authorList>
            <consortium name="The Broad Institute Genomics Platform"/>
            <consortium name="The Broad Institute Genome Sequencing Center for Infectious Disease"/>
            <person name="Wu L."/>
            <person name="Ma J."/>
        </authorList>
    </citation>
    <scope>NUCLEOTIDE SEQUENCE [LARGE SCALE GENOMIC DNA]</scope>
    <source>
        <strain evidence="3">CGMCC 1.13587</strain>
    </source>
</reference>
<dbReference type="GO" id="GO:0004386">
    <property type="term" value="F:helicase activity"/>
    <property type="evidence" value="ECO:0007669"/>
    <property type="project" value="UniProtKB-KW"/>
</dbReference>
<dbReference type="RefSeq" id="WP_377330407.1">
    <property type="nucleotide sequence ID" value="NZ_JBHSNG010000058.1"/>
</dbReference>
<keyword evidence="2" id="KW-0067">ATP-binding</keyword>
<accession>A0ABW0T2U3</accession>
<proteinExistence type="predicted"/>
<sequence>MVDFKKKRVAGSAGKPIDPREIYDRLDRASDKGPLRNPQERVLLEWHEHRRAENDVILKLHTGQGKTLVGLLMLQSKMNEESGRAVFLCPNLFLASQTLLQSRQFGLSCVGPDEDGSLPASFLDGQAILVITVQKLFNGLSKFGLNAKSIEIDYVVIDDAHACIDSIRAACQITLLREHDAYQQIVNLFEDDLKIQGAGSYAEIRQANDNSPSPILPIPYWSWIDREEEVIRVLAKNIQSKEIKFAWPLLKDKIKHCQCVISAHELVIVPYLPPLDMFGSYANARHRIFMSATVTDDAFLVKGLGLAKKVVLSPLIDPEEGWSGERMILIPSITSSDLDEGLIVANFGKPDPRRRYNTVVLSPSFYSCQGWNAAGAIVAKPETLDALVGRLRSSIIQDTVAVANRYDGIDLPDDACRILILDGKPFGDALWERYIEECRPESEVSAARIARTIEQGLGRAVRGEKDYCVVIITGSDLVRVIRAREIQKHLSDQTKAQVRLGMDISSEAQSDIKDGSTSYSAFAALMRQCLERNDDWKEFYKETMDAIVPGDNNSRILEIFVSERESEIDFQFGRYGQAVDRMQTVLDGHPEMPPSERGWYLQEIARYEYPRSHADSQVKQMAAHRLNHLLLKPESVRASKLSAIGQKRSLSVVKWVSAFDTDEEVTLSIEDILSRLKFGVRSESFEKAWQDLGAALGFASERPDKEWKEGPDNLWALKNGLYLLVECKNEVELTRSQINKDESGQMNNSCAWFDREYSGSDSINILIIPTAKLGAAAGFNKIVRIMKKRDLNKFTHHVKEFYNDIAKFDRNDLNESKIHDLLGQHKLTIDDFETEYTSSVED</sequence>
<dbReference type="InterPro" id="IPR006555">
    <property type="entry name" value="ATP-dep_Helicase_C"/>
</dbReference>
<keyword evidence="2" id="KW-0547">Nucleotide-binding</keyword>
<dbReference type="InterPro" id="IPR006935">
    <property type="entry name" value="Helicase/UvrB_N"/>
</dbReference>
<dbReference type="InterPro" id="IPR027417">
    <property type="entry name" value="P-loop_NTPase"/>
</dbReference>
<evidence type="ECO:0000313" key="2">
    <source>
        <dbReference type="EMBL" id="MFC5583417.1"/>
    </source>
</evidence>
<dbReference type="Proteomes" id="UP001596111">
    <property type="component" value="Unassembled WGS sequence"/>
</dbReference>
<protein>
    <submittedName>
        <fullName evidence="2">DEAD/DEAH box helicase</fullName>
    </submittedName>
</protein>
<dbReference type="SUPFAM" id="SSF52540">
    <property type="entry name" value="P-loop containing nucleoside triphosphate hydrolases"/>
    <property type="match status" value="2"/>
</dbReference>
<dbReference type="SMART" id="SM00487">
    <property type="entry name" value="DEXDc"/>
    <property type="match status" value="1"/>
</dbReference>
<dbReference type="SMART" id="SM00491">
    <property type="entry name" value="HELICc2"/>
    <property type="match status" value="1"/>
</dbReference>
<dbReference type="Pfam" id="PF04851">
    <property type="entry name" value="ResIII"/>
    <property type="match status" value="1"/>
</dbReference>
<dbReference type="PROSITE" id="PS51192">
    <property type="entry name" value="HELICASE_ATP_BIND_1"/>
    <property type="match status" value="1"/>
</dbReference>
<dbReference type="InterPro" id="IPR014001">
    <property type="entry name" value="Helicase_ATP-bd"/>
</dbReference>
<keyword evidence="2" id="KW-0347">Helicase</keyword>
<dbReference type="Pfam" id="PF13307">
    <property type="entry name" value="Helicase_C_2"/>
    <property type="match status" value="1"/>
</dbReference>
<keyword evidence="2" id="KW-0378">Hydrolase</keyword>
<evidence type="ECO:0000259" key="1">
    <source>
        <dbReference type="PROSITE" id="PS51192"/>
    </source>
</evidence>